<evidence type="ECO:0000256" key="5">
    <source>
        <dbReference type="SAM" id="MobiDB-lite"/>
    </source>
</evidence>
<accession>A0AAW1KWJ4</accession>
<protein>
    <recommendedName>
        <fullName evidence="6">DUF4005 domain-containing protein</fullName>
    </recommendedName>
</protein>
<evidence type="ECO:0000256" key="2">
    <source>
        <dbReference type="ARBA" id="ARBA00024341"/>
    </source>
</evidence>
<feature type="compositionally biased region" description="Basic and acidic residues" evidence="5">
    <location>
        <begin position="21"/>
        <end position="43"/>
    </location>
</feature>
<name>A0AAW1KWJ4_SAPOF</name>
<dbReference type="InterPro" id="IPR025064">
    <property type="entry name" value="DUF4005"/>
</dbReference>
<comment type="function">
    <text evidence="4">May be involved in cooperative interactions with calmodulins or calmodulin-like proteins. Recruits calmodulin proteins to microtubules, thus being a potential scaffold in cellular signaling and trafficking. May associate with nucleic acids and regulate gene expression at the transcriptional or post-transcriptional level.</text>
</comment>
<dbReference type="AlphaFoldDB" id="A0AAW1KWJ4"/>
<organism evidence="7 8">
    <name type="scientific">Saponaria officinalis</name>
    <name type="common">Common soapwort</name>
    <name type="synonym">Lychnis saponaria</name>
    <dbReference type="NCBI Taxonomy" id="3572"/>
    <lineage>
        <taxon>Eukaryota</taxon>
        <taxon>Viridiplantae</taxon>
        <taxon>Streptophyta</taxon>
        <taxon>Embryophyta</taxon>
        <taxon>Tracheophyta</taxon>
        <taxon>Spermatophyta</taxon>
        <taxon>Magnoliopsida</taxon>
        <taxon>eudicotyledons</taxon>
        <taxon>Gunneridae</taxon>
        <taxon>Pentapetalae</taxon>
        <taxon>Caryophyllales</taxon>
        <taxon>Caryophyllaceae</taxon>
        <taxon>Caryophylleae</taxon>
        <taxon>Saponaria</taxon>
    </lineage>
</organism>
<dbReference type="InterPro" id="IPR000048">
    <property type="entry name" value="IQ_motif_EF-hand-BS"/>
</dbReference>
<evidence type="ECO:0000256" key="4">
    <source>
        <dbReference type="ARBA" id="ARBA00045534"/>
    </source>
</evidence>
<feature type="region of interest" description="Disordered" evidence="5">
    <location>
        <begin position="17"/>
        <end position="66"/>
    </location>
</feature>
<dbReference type="PANTHER" id="PTHR32295:SF244">
    <property type="entry name" value="PROTEIN IQ-DOMAIN 14-LIKE"/>
    <property type="match status" value="1"/>
</dbReference>
<dbReference type="GO" id="GO:0005516">
    <property type="term" value="F:calmodulin binding"/>
    <property type="evidence" value="ECO:0007669"/>
    <property type="project" value="UniProtKB-KW"/>
</dbReference>
<proteinExistence type="inferred from homology"/>
<dbReference type="PANTHER" id="PTHR32295">
    <property type="entry name" value="IQ-DOMAIN 5-RELATED"/>
    <property type="match status" value="1"/>
</dbReference>
<dbReference type="InterPro" id="IPR027417">
    <property type="entry name" value="P-loop_NTPase"/>
</dbReference>
<dbReference type="Pfam" id="PF13178">
    <property type="entry name" value="DUF4005"/>
    <property type="match status" value="1"/>
</dbReference>
<dbReference type="SUPFAM" id="SSF52540">
    <property type="entry name" value="P-loop containing nucleoside triphosphate hydrolases"/>
    <property type="match status" value="1"/>
</dbReference>
<evidence type="ECO:0000256" key="3">
    <source>
        <dbReference type="ARBA" id="ARBA00024378"/>
    </source>
</evidence>
<comment type="caution">
    <text evidence="7">The sequence shown here is derived from an EMBL/GenBank/DDBJ whole genome shotgun (WGS) entry which is preliminary data.</text>
</comment>
<feature type="region of interest" description="Disordered" evidence="5">
    <location>
        <begin position="326"/>
        <end position="382"/>
    </location>
</feature>
<dbReference type="Gene3D" id="1.20.5.190">
    <property type="match status" value="1"/>
</dbReference>
<feature type="domain" description="DUF4005" evidence="6">
    <location>
        <begin position="322"/>
        <end position="385"/>
    </location>
</feature>
<keyword evidence="1" id="KW-0112">Calmodulin-binding</keyword>
<dbReference type="SMART" id="SM00015">
    <property type="entry name" value="IQ"/>
    <property type="match status" value="1"/>
</dbReference>
<gene>
    <name evidence="7" type="ORF">RND81_05G104500</name>
</gene>
<evidence type="ECO:0000313" key="8">
    <source>
        <dbReference type="Proteomes" id="UP001443914"/>
    </source>
</evidence>
<dbReference type="Pfam" id="PF00612">
    <property type="entry name" value="IQ"/>
    <property type="match status" value="2"/>
</dbReference>
<keyword evidence="8" id="KW-1185">Reference proteome</keyword>
<evidence type="ECO:0000256" key="1">
    <source>
        <dbReference type="ARBA" id="ARBA00022860"/>
    </source>
</evidence>
<reference evidence="7" key="1">
    <citation type="submission" date="2024-03" db="EMBL/GenBank/DDBJ databases">
        <title>WGS assembly of Saponaria officinalis var. Norfolk2.</title>
        <authorList>
            <person name="Jenkins J."/>
            <person name="Shu S."/>
            <person name="Grimwood J."/>
            <person name="Barry K."/>
            <person name="Goodstein D."/>
            <person name="Schmutz J."/>
            <person name="Leebens-Mack J."/>
            <person name="Osbourn A."/>
        </authorList>
    </citation>
    <scope>NUCLEOTIDE SEQUENCE [LARGE SCALE GENOMIC DNA]</scope>
    <source>
        <strain evidence="7">JIC</strain>
    </source>
</reference>
<comment type="similarity">
    <text evidence="2">Belongs to the IQD family.</text>
</comment>
<evidence type="ECO:0000313" key="7">
    <source>
        <dbReference type="EMBL" id="KAK9724872.1"/>
    </source>
</evidence>
<dbReference type="EMBL" id="JBDFQZ010000005">
    <property type="protein sequence ID" value="KAK9724872.1"/>
    <property type="molecule type" value="Genomic_DNA"/>
</dbReference>
<comment type="subunit">
    <text evidence="3">Binds to multiple calmodulin (CaM) in the presence of Ca(2+) and CaM-like proteins.</text>
</comment>
<sequence>MGKNAGRSSWFSAVKKAFRSPVKDSGDKRSSRSEDLELQEQEKRRGKRRWIFGKSTSNDKEKNHPAKATVETAVMVAEDEKRRAIEVAIATATAAEAAVATAKAAVDYIRTSTSFVFIRENQAAVIIQKSFRGYLARRALNALKGLVKLQALIRGHNVRKRTSLTLARMQAVIRVQARVCDQRRRLSVSREGSLNDLMSKDGESDENRSIEKEIDSVSMPRMIKEAERDLAYAFSDKIWRSHMDENSGLENCRETNPWERPGRYSCDQRKPVKLLQADDFDRHDRYQHIRFSSDKSIPVSSFQSPSKLYVPALKYLQVHSASPRCLREDESKYPKSQTPSLGSFRPSYMAETESAKARARSQSVPRHQRPSTPEREAAGIAKRRLFFGGQA</sequence>
<dbReference type="PROSITE" id="PS50096">
    <property type="entry name" value="IQ"/>
    <property type="match status" value="2"/>
</dbReference>
<evidence type="ECO:0000259" key="6">
    <source>
        <dbReference type="Pfam" id="PF13178"/>
    </source>
</evidence>
<dbReference type="Proteomes" id="UP001443914">
    <property type="component" value="Unassembled WGS sequence"/>
</dbReference>